<proteinExistence type="predicted"/>
<gene>
    <name evidence="1" type="ORF">BU24DRAFT_202379</name>
</gene>
<name>A0A6A5XW51_9PLEO</name>
<dbReference type="AlphaFoldDB" id="A0A6A5XW51"/>
<dbReference type="EMBL" id="ML978069">
    <property type="protein sequence ID" value="KAF2016464.1"/>
    <property type="molecule type" value="Genomic_DNA"/>
</dbReference>
<evidence type="ECO:0000313" key="2">
    <source>
        <dbReference type="Proteomes" id="UP000799778"/>
    </source>
</evidence>
<keyword evidence="2" id="KW-1185">Reference proteome</keyword>
<protein>
    <submittedName>
        <fullName evidence="1">Uncharacterized protein</fullName>
    </submittedName>
</protein>
<sequence length="97" mass="10079">MLHAECLTLGGMDWAPCPLTLRLCRRGFWGWRRAGAASKCTQIAAKGLVVVLVVVGDVGLMDSSPSPGGGGDGGGYRPWGYGPWGMMGRGIGGEGDR</sequence>
<dbReference type="RefSeq" id="XP_033384803.1">
    <property type="nucleotide sequence ID" value="XM_033521831.1"/>
</dbReference>
<organism evidence="1 2">
    <name type="scientific">Aaosphaeria arxii CBS 175.79</name>
    <dbReference type="NCBI Taxonomy" id="1450172"/>
    <lineage>
        <taxon>Eukaryota</taxon>
        <taxon>Fungi</taxon>
        <taxon>Dikarya</taxon>
        <taxon>Ascomycota</taxon>
        <taxon>Pezizomycotina</taxon>
        <taxon>Dothideomycetes</taxon>
        <taxon>Pleosporomycetidae</taxon>
        <taxon>Pleosporales</taxon>
        <taxon>Pleosporales incertae sedis</taxon>
        <taxon>Aaosphaeria</taxon>
    </lineage>
</organism>
<reference evidence="1" key="1">
    <citation type="journal article" date="2020" name="Stud. Mycol.">
        <title>101 Dothideomycetes genomes: a test case for predicting lifestyles and emergence of pathogens.</title>
        <authorList>
            <person name="Haridas S."/>
            <person name="Albert R."/>
            <person name="Binder M."/>
            <person name="Bloem J."/>
            <person name="Labutti K."/>
            <person name="Salamov A."/>
            <person name="Andreopoulos B."/>
            <person name="Baker S."/>
            <person name="Barry K."/>
            <person name="Bills G."/>
            <person name="Bluhm B."/>
            <person name="Cannon C."/>
            <person name="Castanera R."/>
            <person name="Culley D."/>
            <person name="Daum C."/>
            <person name="Ezra D."/>
            <person name="Gonzalez J."/>
            <person name="Henrissat B."/>
            <person name="Kuo A."/>
            <person name="Liang C."/>
            <person name="Lipzen A."/>
            <person name="Lutzoni F."/>
            <person name="Magnuson J."/>
            <person name="Mondo S."/>
            <person name="Nolan M."/>
            <person name="Ohm R."/>
            <person name="Pangilinan J."/>
            <person name="Park H.-J."/>
            <person name="Ramirez L."/>
            <person name="Alfaro M."/>
            <person name="Sun H."/>
            <person name="Tritt A."/>
            <person name="Yoshinaga Y."/>
            <person name="Zwiers L.-H."/>
            <person name="Turgeon B."/>
            <person name="Goodwin S."/>
            <person name="Spatafora J."/>
            <person name="Crous P."/>
            <person name="Grigoriev I."/>
        </authorList>
    </citation>
    <scope>NUCLEOTIDE SEQUENCE</scope>
    <source>
        <strain evidence="1">CBS 175.79</strain>
    </source>
</reference>
<accession>A0A6A5XW51</accession>
<evidence type="ECO:0000313" key="1">
    <source>
        <dbReference type="EMBL" id="KAF2016464.1"/>
    </source>
</evidence>
<dbReference type="Proteomes" id="UP000799778">
    <property type="component" value="Unassembled WGS sequence"/>
</dbReference>
<dbReference type="GeneID" id="54279228"/>